<reference evidence="3" key="1">
    <citation type="submission" date="2020-04" db="EMBL/GenBank/DDBJ databases">
        <authorList>
            <person name="Neveu A P."/>
        </authorList>
    </citation>
    <scope>NUCLEOTIDE SEQUENCE</scope>
    <source>
        <tissue evidence="3">Whole embryo</tissue>
    </source>
</reference>
<dbReference type="PANTHER" id="PTHR12517">
    <property type="entry name" value="VACUOLAR PROTEIN SORTING-ASSOCIATED PROTEIN 13B"/>
    <property type="match status" value="1"/>
</dbReference>
<sequence>MNMLRLESYLSPFLLSYLSKYIKDIEPQNLQFSLWGGDAVLHNVKFKLDALDNELFGAPFSFVSCQAQELKMHVPWSKLASEAVVITLNTVECVLKLQCSKPEKKPTREETKPATQPQPSYVDGLITKIKNNINIVVNNLILKYIEDDLVLSVNIQTAKYHSVDETWQSAFIDLSEGSPFLRRIFEIKDMTVCLDKRGTSGRVESFEDPMLFRCHIIMRQHSTYPSHTSRKPSATKYDFMIERYDLTISETQLPAFLRLLQLCLHIYYGTILITRTQIMDSNTNDQGDENQQGWASWAWSYVPAIVNYDELDEVSVRNPIIAFGLYIKNVVVSFKPSQPASATQMRRSRSSASEPILQMIAQGFSVELVARGLEFFSCDTTIAKCSMYCSKGAHAVARQNLTNVQDEFGDNSILLGYASGSMLGFSANSLFDFRSPENNNVPFNYPLTKDAYFAEEAQNNPKAFIAKYLYIAADGRNQETAEEEDFNDYLRYIKLTDVSEWNNVRERSWKTFVVGGSESKILAGSHFVTCFDVLKRWAENHTFKTYPLAVKHHVKRPEKLDEMKILHFVPARNAVFQLQNFTIIFPALHLQPHSYKAKQFHRVNLLAKSSDTHPHVHTDMYGARLPCIAVYIPSCSFTMKQPMYAHHLAAYLSYFHSPPTKLMQTCNTCYSGKFESVQINLSSVNVDPAEETDMKCSGSVVSELKSFMLESYCLQGTEHWQDRLSMLHTQIKSFLNEILISTSPIQFEMVCHVLDSWLQLFQKGKDVDPVLDVCFLEQTFIASSDKFLLSLTGIIAECNNTFSNMSVATAVKNVNVNWHKVSGDLVSLAKTAGISDLTVGNSPSCDEKTNWLAVYLQIPFTDSENGCILVNMHQLHVSVVNELWKVASLLPNVVPKHLIPYLLDETTTNKSDTVQQQSYLGLKQKFVVQFRCRGIKVCVASKEHKRNDLASLPFENTPGLHLVLPETSVFTSGHKQVPIVPQLLVEGVQVNPYSEFGTFNFTMERAEVFTVLCDKVDQKCRTLHIAHAYSATCRLVVTPPKKETTVPNFAIHLDVEPIEIKVSQAQVEMLAKLSTLALTTIGSMQANCMVPSVVHKASNKDSAVHPSNVSDTPATTQMRDDSKSNLSALVNAEVPKKVSCTVWLQCTLSRFTFSVYSQTKSKTTLTVEDVSLSLDYQNVYLKLMSCCSGCRVHHLIKVDGDWNESDDLGILLTPIFAKLPVLVRTYKPTKLSHAKTESRETLQQRKFCEVTFTQALTADYQRHLQEESQDSLDVANSSVVANSDAATPPVNLRQCVSEVICSIQAFDFLICPEIIAGLLPVFTPLLGMFGVLNQAKKQTTVKKTKSLEMPVLYFMLAGARIFLPSATTKSSLDDVLIVCLSKLEVNPHPPNPLTRLVLAPAIYKKAGTSGLLQSVGSALEDKQLELSLDDISVGTTNWSEVSTYLKQPMPYENPALQWNMAGKVGPQIDPLFHPILQEFDFQITVAPSIWYRNKQQKWIIMCAPSFEASFASDVVLHVTKMQLDAVTNLFADWTHMYIATFQMDTAILLSPREHETPGDSGLSVGSASHVTEKPVVPTTVGLVGDGLVAAHNVKILVYQYLVDAQSTKVKPMCVLEMFEPSMVVHVSRTQQKLEFQFHDVAMNLADENSQDICASDKDLKFPLSFIETKSGDNDKRTGVPPSLCTINVQHFLTTKASIKAKIGRPVKISLQSALFCVLKDLQSFVVTQKSSITSVVEPAVGTESLLTQIPAFSLETKQIVIEIIGSESILRGSISDVKANSQVTSHKVSGSAMVSNASVRIKTSDSEFKPMLYPVTLHANFCANVVRNMQQTLFNVLLNLSPTNMSVSKSILSCVTNLQRSVQTWVNSLQQETPNSSPRRVPAVATEFDDKTVCVTSLDDLRTGNYTYVVANEQTPVANQIVFSNEPNMCSMAWCYEKPHAIKHVYITPIPFNTSESDVINCRLECFNETKSAFEVVQKFQLSESKHVDFTLFDDSTPFHQVLCSCQWRVMIDSTNTSTVSPMSLAAAMQVESMFNTRFVPNFTLQLLTDDIELTLSDDEIQCIRFKVQSLDASARLWFHDDDMLSVVNSSIVCSLDVIDFTNLTWLPVLQPNSFQVKIKKDVDSVDCHCVCDDITELNVSQKILHAYSYIQEELLGSQASPMQKSCITLCNNTLETLVFGQALTDEYLTLVPKSTVNYYWRTHKVDLKLHVTTEGIPDWNWTNSFSIAKQDSFSLDIDQSKSVIVSVEKQNAAKTCVDFHGQTRLVNRLPIEIQCQLLFTNDHREDYTVPADCKVEILSSLDAVSSVSFKVPKTNYDPMKLIVADLLKTNGNTMSMYFPNLEKEVLHSQVCYHKSQLVDVLVLMPHFMVRSHLPKPAYLHVDTRSKQATTSIKLAGGGNEIPLLQLPPNTTHHLTVQLNENQSPFDAKVPIHSSLVYSMDETHYLDKPLCTLQNYYPYNTPSYEGTGNDPWSAGDGNIHANLSMYANSLLIEITPWCLVVNDTSEVICIVSQENGTSIIQPGDVTVPHHFTGPFHIRTSNSSCSQKLLLHDDVHTDHPARMNSLQAGHILSESIHSIYLKKQNMLLDFTLKSCVRHGIRILTISSTWWFINMSTSRPHILVKGCANQQDEIMSERSTAVEINTTSPVPLLAWQVEASVNEESSDELESPTPVVASPEETSSSFICVDNGGSDSRMEMLLADRCVAFFVNGQTAVVSVGDDFSKRLADFYSKEKDGGNSQMIVTKHSEDEHYFIVLNDATHCRYQVENLTTSSFCFSEVTDHKSSVLNYTVPPGGCVPFESYMDAESFPKCRRIYRSINLLFSAPDERGCVSVLIPDIEYKTEINIPGLGTRPIQVSRQHGSILLQVKTDTKDREETADREEGQKSFNCHLNIKDCKIVLLDDVNNQNQRTDVVHVCFHDVMFKAVSDPLSKAWYVQFSVGDFQMDNQLFAVPEFPVFMWSCLPYTSSSIEKALLVDLTLTDKLHLDTIDVHTGAVQLKLESILAKVLSSLLQSYVDSTHLGTSASTATGDTFSASVRNEAALFRNPLRFTTLTIHPFVLLLSLRADVKLYVSVDRGAISFSKFVCCDLDTTTNELIQEITRHYVADAVYGAGWILGSLDILGNPATTLRSFMQGVTDLVLLPYQGLTKGPTAFIGGFAQGVSSLLKHFSSGTLRSITNIATGISRNLGPTPDVMQQSALDSGEIGILLKHGNKRNKEERQGYVGGIGKAIVHVMTRPIGGAAGMVSKAGESILRKAGLEIYKQRKYSAASTQSSLCQSSLTKFTSKVVESDVQSPASVVAILNAKMLSVDIKVVLALTESSLFTVRQEDETIENSLPIKDIEIFLEEESAKQQTKNVVLVIQRATSVAVEKRSVYKEKVAEYLGVEEELKHRQEEESKDIVKYSAEVTSHSLAMTFCSLFDKIKPKPNRFQW</sequence>
<protein>
    <submittedName>
        <fullName evidence="3">Vacuolar protein sorting-associated protein 13B-like</fullName>
    </submittedName>
</protein>
<evidence type="ECO:0000256" key="1">
    <source>
        <dbReference type="ARBA" id="ARBA00022448"/>
    </source>
</evidence>
<dbReference type="Pfam" id="PF12624">
    <property type="entry name" value="VPS13_N"/>
    <property type="match status" value="1"/>
</dbReference>
<accession>A0A6F9DW26</accession>
<name>A0A6F9DW26_9ASCI</name>
<proteinExistence type="evidence at transcript level"/>
<gene>
    <name evidence="3" type="primary">Vps13b</name>
</gene>
<dbReference type="PANTHER" id="PTHR12517:SF0">
    <property type="entry name" value="INTERMEMBRANE LIPID TRANSFER PROTEIN VPS13B"/>
    <property type="match status" value="1"/>
</dbReference>
<keyword evidence="1" id="KW-0813">Transport</keyword>
<dbReference type="EMBL" id="LR791760">
    <property type="protein sequence ID" value="CAB3267622.1"/>
    <property type="molecule type" value="mRNA"/>
</dbReference>
<evidence type="ECO:0000259" key="2">
    <source>
        <dbReference type="Pfam" id="PF12624"/>
    </source>
</evidence>
<evidence type="ECO:0000313" key="3">
    <source>
        <dbReference type="EMBL" id="CAB3267622.1"/>
    </source>
</evidence>
<organism evidence="3">
    <name type="scientific">Phallusia mammillata</name>
    <dbReference type="NCBI Taxonomy" id="59560"/>
    <lineage>
        <taxon>Eukaryota</taxon>
        <taxon>Metazoa</taxon>
        <taxon>Chordata</taxon>
        <taxon>Tunicata</taxon>
        <taxon>Ascidiacea</taxon>
        <taxon>Phlebobranchia</taxon>
        <taxon>Ascidiidae</taxon>
        <taxon>Phallusia</taxon>
    </lineage>
</organism>
<feature type="domain" description="Chorein N-terminal" evidence="2">
    <location>
        <begin position="6"/>
        <end position="98"/>
    </location>
</feature>
<dbReference type="InterPro" id="IPR039782">
    <property type="entry name" value="VPS13B"/>
</dbReference>
<dbReference type="InterPro" id="IPR026854">
    <property type="entry name" value="VPS13_N"/>
</dbReference>